<feature type="region of interest" description="Disordered" evidence="15">
    <location>
        <begin position="1218"/>
        <end position="1241"/>
    </location>
</feature>
<dbReference type="GO" id="GO:0005643">
    <property type="term" value="C:nuclear pore"/>
    <property type="evidence" value="ECO:0007669"/>
    <property type="project" value="UniProtKB-SubCell"/>
</dbReference>
<evidence type="ECO:0000256" key="1">
    <source>
        <dbReference type="ARBA" id="ARBA00004567"/>
    </source>
</evidence>
<dbReference type="GO" id="GO:0017056">
    <property type="term" value="F:structural constituent of nuclear pore"/>
    <property type="evidence" value="ECO:0007669"/>
    <property type="project" value="TreeGrafter"/>
</dbReference>
<feature type="compositionally biased region" description="Low complexity" evidence="15">
    <location>
        <begin position="1795"/>
        <end position="1805"/>
    </location>
</feature>
<dbReference type="Pfam" id="PF18617">
    <property type="entry name" value="Nup214_FG"/>
    <property type="match status" value="1"/>
</dbReference>
<dbReference type="FunCoup" id="A0A6P8SEI6">
    <property type="interactions" value="3824"/>
</dbReference>
<feature type="compositionally biased region" description="Polar residues" evidence="15">
    <location>
        <begin position="1278"/>
        <end position="1293"/>
    </location>
</feature>
<evidence type="ECO:0000256" key="15">
    <source>
        <dbReference type="SAM" id="MobiDB-lite"/>
    </source>
</evidence>
<dbReference type="FunFam" id="2.130.10.10:FF:000142">
    <property type="entry name" value="Nuclear pore complex protein Nup214"/>
    <property type="match status" value="1"/>
</dbReference>
<dbReference type="PANTHER" id="PTHR23193:SF21">
    <property type="entry name" value="NUCLEAR PORE COMPLEX PROTEIN NUP214"/>
    <property type="match status" value="1"/>
</dbReference>
<evidence type="ECO:0000256" key="6">
    <source>
        <dbReference type="ARBA" id="ARBA00023010"/>
    </source>
</evidence>
<gene>
    <name evidence="19" type="primary">NUP214</name>
</gene>
<evidence type="ECO:0000256" key="5">
    <source>
        <dbReference type="ARBA" id="ARBA00022927"/>
    </source>
</evidence>
<feature type="region of interest" description="Disordered" evidence="15">
    <location>
        <begin position="1477"/>
        <end position="1537"/>
    </location>
</feature>
<evidence type="ECO:0000259" key="16">
    <source>
        <dbReference type="Pfam" id="PF16755"/>
    </source>
</evidence>
<evidence type="ECO:0000313" key="18">
    <source>
        <dbReference type="Proteomes" id="UP000515159"/>
    </source>
</evidence>
<comment type="subcellular location">
    <subcellularLocation>
        <location evidence="1">Nucleus</location>
        <location evidence="1">Nuclear pore complex</location>
    </subcellularLocation>
</comment>
<keyword evidence="2" id="KW-0813">Transport</keyword>
<feature type="compositionally biased region" description="Polar residues" evidence="15">
    <location>
        <begin position="2034"/>
        <end position="2046"/>
    </location>
</feature>
<dbReference type="KEGG" id="gsh:117367843"/>
<keyword evidence="3" id="KW-0677">Repeat</keyword>
<feature type="coiled-coil region" evidence="14">
    <location>
        <begin position="827"/>
        <end position="854"/>
    </location>
</feature>
<evidence type="ECO:0000256" key="7">
    <source>
        <dbReference type="ARBA" id="ARBA00023132"/>
    </source>
</evidence>
<feature type="region of interest" description="Disordered" evidence="15">
    <location>
        <begin position="1981"/>
        <end position="2046"/>
    </location>
</feature>
<keyword evidence="18" id="KW-1185">Reference proteome</keyword>
<dbReference type="InParanoid" id="A0A6P8SEI6"/>
<dbReference type="GO" id="GO:0008139">
    <property type="term" value="F:nuclear localization sequence binding"/>
    <property type="evidence" value="ECO:0007669"/>
    <property type="project" value="TreeGrafter"/>
</dbReference>
<dbReference type="GeneID" id="117367843"/>
<feature type="region of interest" description="Disordered" evidence="15">
    <location>
        <begin position="1576"/>
        <end position="1625"/>
    </location>
</feature>
<feature type="compositionally biased region" description="Polar residues" evidence="15">
    <location>
        <begin position="1576"/>
        <end position="1609"/>
    </location>
</feature>
<evidence type="ECO:0000313" key="19">
    <source>
        <dbReference type="RefSeq" id="XP_033816749.1"/>
    </source>
</evidence>
<feature type="domain" description="Nuclear pore complex protein Nup214 phenylalanine-glycine (FG)" evidence="17">
    <location>
        <begin position="1863"/>
        <end position="1923"/>
    </location>
</feature>
<keyword evidence="6" id="KW-0811">Translocation</keyword>
<evidence type="ECO:0000256" key="10">
    <source>
        <dbReference type="ARBA" id="ARBA00063892"/>
    </source>
</evidence>
<dbReference type="GO" id="GO:0006606">
    <property type="term" value="P:protein import into nucleus"/>
    <property type="evidence" value="ECO:0007669"/>
    <property type="project" value="TreeGrafter"/>
</dbReference>
<feature type="region of interest" description="Disordered" evidence="15">
    <location>
        <begin position="1795"/>
        <end position="1816"/>
    </location>
</feature>
<evidence type="ECO:0000256" key="4">
    <source>
        <dbReference type="ARBA" id="ARBA00022816"/>
    </source>
</evidence>
<feature type="compositionally biased region" description="Polar residues" evidence="15">
    <location>
        <begin position="1402"/>
        <end position="1426"/>
    </location>
</feature>
<evidence type="ECO:0000259" key="17">
    <source>
        <dbReference type="Pfam" id="PF18617"/>
    </source>
</evidence>
<feature type="compositionally biased region" description="Polar residues" evidence="15">
    <location>
        <begin position="1160"/>
        <end position="1172"/>
    </location>
</feature>
<sequence length="2046" mass="210570">MEEDSDLPPEREMKDFQFRQLKKIRIFDSPEELPKERSNLLAVSNKYALVFAGGTQGLKIFHTKDILIPNQAGEDPNKIADSVSSMVVPMKFPVHHLALSSDNLTLSVCMTSSEYGSFVSFFDVRTFLNEAKQLKRPFAYHKLAKEASCMVMDLKWNPAISNLVAICLSDGNISVLQVTDTVKVHATLSSPVAVTSVCWSPKGKQLAVGKQNGTVVQYLPTLQEKKVIPCPPFYGSDNLVKVLDVLWVGTYVFAVVYAAADGSLEQSPQLVVIVLPKKEDKQGEKFLNFTEPCFSSSSERQHHYFLSYIEDWDLILGASAASIEVSIIARQEDQTNWELWLLEDSSRAELPVTENSDDTMPVGMAIDCTSQLEIYISDEKKLPPAPVLLLLSTDGVLCPFYMINLIPNAKSLLITPEQLAIEGERQAKAIVSAGSTSASATSLPAHTVSSPFTVMASSTPKPVEPTTFSFTADISKPVPVSSVTAAAPLTFAPTSSKPASIPVPATPATSSSFSFGSPGFKSSLDNLTVPVALPVSSAALKTNFVASPSMVKANLHEKFTALETPGPIVTGSPISASFSFTPAPKPTSIGTPLSQSTPFPASSWTSGKTPAPTIASTASRPVQIASLASTQQKYKVTPAAARTSPAQNLPVLSTVLDKQEQWKDSDPVLVGIGEEIAHFQKEMEELKSRSAKACFQVGTVEEMKQLRTESKDLHNFLLEIKKTTESLHGDISILKTTLLEGFAGVEEAREQNERTQDSGYLALLYKKPLDPKSEAKMQEIRRLHQYVKFAVQDVNDVLDLEWDRHLERKKKEKRLLVPERETLFNALANNREIINQQRQRLNQLVENLQQLRLYNQTSQWSSTSDTTSQGSSLSFDSELESLRNALTKNTLESLTKPQPKQPAKLSPVKQAQLRSFLSKRKTPAVRSLAPASLSRSVFLSPKYCEDLDDDSSTSSVSQALDNEDVQSEEEEVKVEVAPARIPRHAPVVRTPSIQPGLVTQSPPFGKPQLGPAGNLMCASVSRAVPPGADSTMLVTKTVKHGAPPATVPIPATQAAAAAALRRQIASQTSAMASPLSESTLKSVPQVVNIQELKSAGTSPAVPAVIGSSVPLPAAQAVQQVLATVASNQSKQKHLVEDLLVSAGNSMKTHSGSMPAGISVAPTSKTTGQGTAKTDSTVANSVVTPVTSASLQLGKAFTFSSAGSGFNFGSVTLSAGAQSGLSTTTDASSTPAKESNQPGSFSFGGTSKTLFGSVSEGSFIFGSVKPVVTVGTTAVSGSYGDTPSNGKPITSTAPPSVAVSKPESQVAKPGESFFSNSLTGETLGSFSGLRVGQAEENIKDNTPKAPTSTISDSQLAKTSVTAPGFSFGVTVQSGKPTEDIAVSAIQSVGTSIPNTSGSSSGSPQFTITGPSSNLFNQGDPTLGSSKPPSFGIPQPSNGTIYASATDTVVAPSAPLSFGSLLGSAPATVTSAANDLKCTAESDKRTENGSAASAPVPVSIPLTSQPADSPEAPIASPQATTADPKTDVSGSAVAQLPESKLEAVPSAPVLVTSEQGTTSVTTPPSVIAPLPTVTTCTPATSMHSSASGTAPFQTSTAATPSLYSQPPSSAFGQPASGASTTPSSAPIFGQVTASTASSPFGQQQIGVTSTTSSGFGAPAFGTAGAGFSQPVFGQAPAFGQPASSSSASFSFAQPGFGAIPAFGQPASSTPVSSSSNLFGGTTSSSSTSSFSFGQSPASGSGGAGGGLFGQNSTPAFGQSSSFTPGGSLFGNTAASTTTTSSSGFTFGLPSGFGSSSSGSLFGQSSNPGTGGFGQQPSSAGGLFGASSVGRGCGFFSGLGGKPSQEAANKNPFGSTGAGFGSSTASNPTSLFGNSGAKSFGFGSSTFGDQKPTGTFSAGGGSVASQGFGFSSPTKTGGFGAAPVFGSPPTFGGSPGFGGVPAFGSAPAFSNPLGSTGGKVFGEGTDAASTGGFGFSGSGNTNSFGNLANQTTPSFGSLSQQSPGGFGTQNASFSSFGSSGGGSGSSGGGGGFGFGSPNQPASGFSGWRS</sequence>
<feature type="region of interest" description="Disordered" evidence="15">
    <location>
        <begin position="1391"/>
        <end position="1437"/>
    </location>
</feature>
<feature type="region of interest" description="Disordered" evidence="15">
    <location>
        <begin position="1727"/>
        <end position="1758"/>
    </location>
</feature>
<feature type="compositionally biased region" description="Low complexity" evidence="15">
    <location>
        <begin position="1612"/>
        <end position="1624"/>
    </location>
</feature>
<evidence type="ECO:0000256" key="8">
    <source>
        <dbReference type="ARBA" id="ARBA00023242"/>
    </source>
</evidence>
<keyword evidence="7" id="KW-0906">Nuclear pore complex</keyword>
<feature type="compositionally biased region" description="Polar residues" evidence="15">
    <location>
        <begin position="588"/>
        <end position="616"/>
    </location>
</feature>
<protein>
    <recommendedName>
        <fullName evidence="11">Nuclear pore complex protein Nup214</fullName>
    </recommendedName>
    <alternativeName>
        <fullName evidence="13">214 kDa nucleoporin</fullName>
    </alternativeName>
    <alternativeName>
        <fullName evidence="12">Nucleoporin Nup214</fullName>
    </alternativeName>
</protein>
<feature type="domain" description="Nucleoporin Nup159/Nup146 N-terminal" evidence="16">
    <location>
        <begin position="34"/>
        <end position="397"/>
    </location>
</feature>
<name>A0A6P8SEI6_GEOSA</name>
<keyword evidence="8" id="KW-0539">Nucleus</keyword>
<dbReference type="Gene3D" id="2.130.10.10">
    <property type="entry name" value="YVTN repeat-like/Quinoprotein amine dehydrogenase"/>
    <property type="match status" value="1"/>
</dbReference>
<dbReference type="Proteomes" id="UP000515159">
    <property type="component" value="Chromosome 10"/>
</dbReference>
<feature type="region of interest" description="Disordered" evidence="15">
    <location>
        <begin position="891"/>
        <end position="911"/>
    </location>
</feature>
<feature type="region of interest" description="Disordered" evidence="15">
    <location>
        <begin position="585"/>
        <end position="616"/>
    </location>
</feature>
<dbReference type="InterPro" id="IPR041553">
    <property type="entry name" value="Nup214_FG"/>
</dbReference>
<evidence type="ECO:0000256" key="2">
    <source>
        <dbReference type="ARBA" id="ARBA00022448"/>
    </source>
</evidence>
<dbReference type="InterPro" id="IPR015943">
    <property type="entry name" value="WD40/YVTN_repeat-like_dom_sf"/>
</dbReference>
<evidence type="ECO:0000256" key="11">
    <source>
        <dbReference type="ARBA" id="ARBA00068360"/>
    </source>
</evidence>
<feature type="compositionally biased region" description="Low complexity" evidence="15">
    <location>
        <begin position="1727"/>
        <end position="1736"/>
    </location>
</feature>
<keyword evidence="5" id="KW-0653">Protein transport</keyword>
<keyword evidence="4" id="KW-0509">mRNA transport</keyword>
<feature type="region of interest" description="Disordered" evidence="15">
    <location>
        <begin position="1276"/>
        <end position="1296"/>
    </location>
</feature>
<dbReference type="PANTHER" id="PTHR23193">
    <property type="entry name" value="NUCLEAR PORE COMPLEX PROTEIN NUP"/>
    <property type="match status" value="1"/>
</dbReference>
<feature type="region of interest" description="Disordered" evidence="15">
    <location>
        <begin position="1147"/>
        <end position="1172"/>
    </location>
</feature>
<organism evidence="18 19">
    <name type="scientific">Geotrypetes seraphini</name>
    <name type="common">Gaboon caecilian</name>
    <name type="synonym">Caecilia seraphini</name>
    <dbReference type="NCBI Taxonomy" id="260995"/>
    <lineage>
        <taxon>Eukaryota</taxon>
        <taxon>Metazoa</taxon>
        <taxon>Chordata</taxon>
        <taxon>Craniata</taxon>
        <taxon>Vertebrata</taxon>
        <taxon>Euteleostomi</taxon>
        <taxon>Amphibia</taxon>
        <taxon>Gymnophiona</taxon>
        <taxon>Geotrypetes</taxon>
    </lineage>
</organism>
<keyword evidence="14" id="KW-0175">Coiled coil</keyword>
<dbReference type="CTD" id="8021"/>
<dbReference type="OrthoDB" id="248320at2759"/>
<dbReference type="GO" id="GO:0006406">
    <property type="term" value="P:mRNA export from nucleus"/>
    <property type="evidence" value="ECO:0007669"/>
    <property type="project" value="UniProtKB-ARBA"/>
</dbReference>
<evidence type="ECO:0000256" key="12">
    <source>
        <dbReference type="ARBA" id="ARBA00077390"/>
    </source>
</evidence>
<accession>A0A6P8SEI6</accession>
<comment type="subunit">
    <text evidence="10">Homodimer. Part of the nuclear pore complex (NPC). Interacts with NUP88. Interacts with ZFP36; this interaction increases upon lipopolysaccharide (LPS) stimulation. Interacts with DDX19. Interacts with XPO1. Interacts with XPO5.</text>
</comment>
<proteinExistence type="predicted"/>
<dbReference type="Pfam" id="PF16755">
    <property type="entry name" value="Beta-prop_NUP159_NUP214"/>
    <property type="match status" value="1"/>
</dbReference>
<dbReference type="InterPro" id="IPR039462">
    <property type="entry name" value="Nup159/Nup146_N"/>
</dbReference>
<evidence type="ECO:0000256" key="9">
    <source>
        <dbReference type="ARBA" id="ARBA00055090"/>
    </source>
</evidence>
<dbReference type="SUPFAM" id="SSF117289">
    <property type="entry name" value="Nucleoporin domain"/>
    <property type="match status" value="1"/>
</dbReference>
<comment type="function">
    <text evidence="9">Part of the nuclear pore complex. Has a critical role in nucleocytoplasmic transport. May serve as a docking site in the receptor-mediated import of substrates across the nuclear pore complex.</text>
</comment>
<feature type="region of interest" description="Disordered" evidence="15">
    <location>
        <begin position="948"/>
        <end position="974"/>
    </location>
</feature>
<feature type="compositionally biased region" description="Polar residues" evidence="15">
    <location>
        <begin position="1984"/>
        <end position="2008"/>
    </location>
</feature>
<feature type="compositionally biased region" description="Gly residues" evidence="15">
    <location>
        <begin position="2015"/>
        <end position="2031"/>
    </location>
</feature>
<dbReference type="InterPro" id="IPR026054">
    <property type="entry name" value="Nucleoporin"/>
</dbReference>
<evidence type="ECO:0000256" key="13">
    <source>
        <dbReference type="ARBA" id="ARBA00083901"/>
    </source>
</evidence>
<dbReference type="RefSeq" id="XP_033816749.1">
    <property type="nucleotide sequence ID" value="XM_033960858.1"/>
</dbReference>
<feature type="compositionally biased region" description="Gly residues" evidence="15">
    <location>
        <begin position="1737"/>
        <end position="1746"/>
    </location>
</feature>
<evidence type="ECO:0000256" key="3">
    <source>
        <dbReference type="ARBA" id="ARBA00022737"/>
    </source>
</evidence>
<feature type="compositionally biased region" description="Acidic residues" evidence="15">
    <location>
        <begin position="961"/>
        <end position="972"/>
    </location>
</feature>
<evidence type="ECO:0000256" key="14">
    <source>
        <dbReference type="SAM" id="Coils"/>
    </source>
</evidence>
<reference evidence="19" key="1">
    <citation type="submission" date="2025-08" db="UniProtKB">
        <authorList>
            <consortium name="RefSeq"/>
        </authorList>
    </citation>
    <scope>IDENTIFICATION</scope>
</reference>